<reference evidence="3" key="1">
    <citation type="submission" date="2022-10" db="EMBL/GenBank/DDBJ databases">
        <title>Tapping the CABI collections for fungal endophytes: first genome assemblies for Collariella, Neodidymelliopsis, Ascochyta clinopodiicola, Didymella pomorum, Didymosphaeria variabile, Neocosmospora piperis and Neocucurbitaria cava.</title>
        <authorList>
            <person name="Hill R."/>
        </authorList>
    </citation>
    <scope>NUCLEOTIDE SEQUENCE</scope>
    <source>
        <strain evidence="3">IMI 356814</strain>
    </source>
</reference>
<keyword evidence="2" id="KW-1133">Transmembrane helix</keyword>
<name>A0A9W9CRR2_9PLEO</name>
<feature type="region of interest" description="Disordered" evidence="1">
    <location>
        <begin position="269"/>
        <end position="327"/>
    </location>
</feature>
<dbReference type="EMBL" id="JAPEUY010000001">
    <property type="protein sequence ID" value="KAJ4377348.1"/>
    <property type="molecule type" value="Genomic_DNA"/>
</dbReference>
<organism evidence="3 4">
    <name type="scientific">Neocucurbitaria cava</name>
    <dbReference type="NCBI Taxonomy" id="798079"/>
    <lineage>
        <taxon>Eukaryota</taxon>
        <taxon>Fungi</taxon>
        <taxon>Dikarya</taxon>
        <taxon>Ascomycota</taxon>
        <taxon>Pezizomycotina</taxon>
        <taxon>Dothideomycetes</taxon>
        <taxon>Pleosporomycetidae</taxon>
        <taxon>Pleosporales</taxon>
        <taxon>Pleosporineae</taxon>
        <taxon>Cucurbitariaceae</taxon>
        <taxon>Neocucurbitaria</taxon>
    </lineage>
</organism>
<comment type="caution">
    <text evidence="3">The sequence shown here is derived from an EMBL/GenBank/DDBJ whole genome shotgun (WGS) entry which is preliminary data.</text>
</comment>
<evidence type="ECO:0000313" key="4">
    <source>
        <dbReference type="Proteomes" id="UP001140560"/>
    </source>
</evidence>
<evidence type="ECO:0000256" key="1">
    <source>
        <dbReference type="SAM" id="MobiDB-lite"/>
    </source>
</evidence>
<dbReference type="OrthoDB" id="3800531at2759"/>
<feature type="compositionally biased region" description="Low complexity" evidence="1">
    <location>
        <begin position="279"/>
        <end position="288"/>
    </location>
</feature>
<feature type="transmembrane region" description="Helical" evidence="2">
    <location>
        <begin position="221"/>
        <end position="240"/>
    </location>
</feature>
<feature type="transmembrane region" description="Helical" evidence="2">
    <location>
        <begin position="30"/>
        <end position="49"/>
    </location>
</feature>
<evidence type="ECO:0000256" key="2">
    <source>
        <dbReference type="SAM" id="Phobius"/>
    </source>
</evidence>
<proteinExistence type="predicted"/>
<evidence type="ECO:0000313" key="3">
    <source>
        <dbReference type="EMBL" id="KAJ4377348.1"/>
    </source>
</evidence>
<keyword evidence="2" id="KW-0472">Membrane</keyword>
<feature type="compositionally biased region" description="Basic and acidic residues" evidence="1">
    <location>
        <begin position="309"/>
        <end position="327"/>
    </location>
</feature>
<keyword evidence="2" id="KW-0812">Transmembrane</keyword>
<gene>
    <name evidence="3" type="ORF">N0V83_000173</name>
</gene>
<sequence length="327" mass="36361">MDPFNTPMKRQSCRDIYGDLESDSATTKTILCTLVLIICTILLEIFTHARLDCCDFGKEAKDEEAARLAADVSQDSSAIPLTTVVEQPQPQPEPQAEPQPTSINNNQPKPDVTPAEVKKPDFCCAENPTRHVRANRSALSTLLFGLALAAFIIRMQEATARPYRDRCSRLVHATPPNWTAIIFLNIIPFVFASFAFLRTLVDSVLVRWNKTLTYDADKMPFFWAPCMPIMVVFMIAYLLVELVKVPIACLMGDREVSLWTSKIKDKGKKKAEEAEMQSEEAQGLVDNVDGQDDGDDGSVGRPPAYDEVCSPRESFEGKHAADTDTLV</sequence>
<feature type="transmembrane region" description="Helical" evidence="2">
    <location>
        <begin position="137"/>
        <end position="156"/>
    </location>
</feature>
<dbReference type="Proteomes" id="UP001140560">
    <property type="component" value="Unassembled WGS sequence"/>
</dbReference>
<protein>
    <submittedName>
        <fullName evidence="3">Uncharacterized protein</fullName>
    </submittedName>
</protein>
<keyword evidence="4" id="KW-1185">Reference proteome</keyword>
<dbReference type="AlphaFoldDB" id="A0A9W9CRR2"/>
<accession>A0A9W9CRR2</accession>
<feature type="region of interest" description="Disordered" evidence="1">
    <location>
        <begin position="86"/>
        <end position="114"/>
    </location>
</feature>
<feature type="transmembrane region" description="Helical" evidence="2">
    <location>
        <begin position="177"/>
        <end position="201"/>
    </location>
</feature>